<dbReference type="InterPro" id="IPR000415">
    <property type="entry name" value="Nitroreductase-like"/>
</dbReference>
<dbReference type="EMBL" id="CP026520">
    <property type="protein sequence ID" value="QAV17259.1"/>
    <property type="molecule type" value="Genomic_DNA"/>
</dbReference>
<organism evidence="5 6">
    <name type="scientific">Paenibacillus chitinolyticus</name>
    <dbReference type="NCBI Taxonomy" id="79263"/>
    <lineage>
        <taxon>Bacteria</taxon>
        <taxon>Bacillati</taxon>
        <taxon>Bacillota</taxon>
        <taxon>Bacilli</taxon>
        <taxon>Bacillales</taxon>
        <taxon>Paenibacillaceae</taxon>
        <taxon>Paenibacillus</taxon>
    </lineage>
</organism>
<dbReference type="RefSeq" id="WP_042229716.1">
    <property type="nucleotide sequence ID" value="NZ_CP026520.1"/>
</dbReference>
<name>A0A410WS72_9BACL</name>
<evidence type="ECO:0000256" key="2">
    <source>
        <dbReference type="ARBA" id="ARBA00023002"/>
    </source>
</evidence>
<accession>A0A410WS72</accession>
<evidence type="ECO:0000313" key="4">
    <source>
        <dbReference type="EMBL" id="MCY9595487.1"/>
    </source>
</evidence>
<dbReference type="PANTHER" id="PTHR43673">
    <property type="entry name" value="NAD(P)H NITROREDUCTASE YDGI-RELATED"/>
    <property type="match status" value="1"/>
</dbReference>
<gene>
    <name evidence="4" type="ORF">M5X16_06875</name>
    <name evidence="5" type="ORF">PC41400_06105</name>
</gene>
<dbReference type="GO" id="GO:0016491">
    <property type="term" value="F:oxidoreductase activity"/>
    <property type="evidence" value="ECO:0007669"/>
    <property type="project" value="UniProtKB-KW"/>
</dbReference>
<protein>
    <submittedName>
        <fullName evidence="5">Nitroreductase family protein</fullName>
    </submittedName>
</protein>
<dbReference type="InterPro" id="IPR029479">
    <property type="entry name" value="Nitroreductase"/>
</dbReference>
<reference evidence="5 6" key="1">
    <citation type="submission" date="2018-01" db="EMBL/GenBank/DDBJ databases">
        <title>The whole genome sequencing and assembly of Paenibacillus chitinolyticus KCCM 41400 strain.</title>
        <authorList>
            <person name="Kim J.-Y."/>
            <person name="Park M.-K."/>
            <person name="Lee Y.-J."/>
            <person name="Yi H."/>
            <person name="Bahn Y.-S."/>
            <person name="Kim J.F."/>
            <person name="Lee D.-W."/>
        </authorList>
    </citation>
    <scope>NUCLEOTIDE SEQUENCE [LARGE SCALE GENOMIC DNA]</scope>
    <source>
        <strain evidence="5 6">KCCM 41400</strain>
    </source>
</reference>
<feature type="domain" description="Nitroreductase" evidence="3">
    <location>
        <begin position="8"/>
        <end position="184"/>
    </location>
</feature>
<evidence type="ECO:0000313" key="6">
    <source>
        <dbReference type="Proteomes" id="UP000288943"/>
    </source>
</evidence>
<dbReference type="CDD" id="cd02137">
    <property type="entry name" value="MhqN-like"/>
    <property type="match status" value="1"/>
</dbReference>
<keyword evidence="7" id="KW-1185">Reference proteome</keyword>
<dbReference type="Pfam" id="PF00881">
    <property type="entry name" value="Nitroreductase"/>
    <property type="match status" value="1"/>
</dbReference>
<keyword evidence="2" id="KW-0560">Oxidoreductase</keyword>
<comment type="similarity">
    <text evidence="1">Belongs to the nitroreductase family.</text>
</comment>
<dbReference type="PANTHER" id="PTHR43673:SF12">
    <property type="entry name" value="PROTEIN DRGA"/>
    <property type="match status" value="1"/>
</dbReference>
<proteinExistence type="inferred from homology"/>
<dbReference type="SUPFAM" id="SSF55469">
    <property type="entry name" value="FMN-dependent nitroreductase-like"/>
    <property type="match status" value="1"/>
</dbReference>
<dbReference type="EMBL" id="JAMDMJ010000008">
    <property type="protein sequence ID" value="MCY9595487.1"/>
    <property type="molecule type" value="Genomic_DNA"/>
</dbReference>
<dbReference type="AlphaFoldDB" id="A0A410WS72"/>
<sequence length="208" mass="23402">MKEFETVLKERRSATKFVQGVELPDQELDAIFSLVKYAPSAFNLQHAHYVVVKDPAVKERIYEAANKQYKVKMASAAILVLGHMDAHHDAGKINEGLLNLGVINKQEYDQTIEAVTAFYEDRGEAFKRDEAIRNASLSAMTFMLAAKDRGWDTCPMIGFDADAMREALNIPDRYVPALLITIGKEDISGQRPRGYRKPVGEFVSRDSF</sequence>
<dbReference type="OrthoDB" id="9782629at2"/>
<reference evidence="4 7" key="2">
    <citation type="submission" date="2022-05" db="EMBL/GenBank/DDBJ databases">
        <title>Genome Sequencing of Bee-Associated Microbes.</title>
        <authorList>
            <person name="Dunlap C."/>
        </authorList>
    </citation>
    <scope>NUCLEOTIDE SEQUENCE [LARGE SCALE GENOMIC DNA]</scope>
    <source>
        <strain evidence="4 7">NRRL B-23120</strain>
    </source>
</reference>
<evidence type="ECO:0000259" key="3">
    <source>
        <dbReference type="Pfam" id="PF00881"/>
    </source>
</evidence>
<dbReference type="Proteomes" id="UP001527202">
    <property type="component" value="Unassembled WGS sequence"/>
</dbReference>
<evidence type="ECO:0000256" key="1">
    <source>
        <dbReference type="ARBA" id="ARBA00007118"/>
    </source>
</evidence>
<dbReference type="Gene3D" id="3.40.109.10">
    <property type="entry name" value="NADH Oxidase"/>
    <property type="match status" value="1"/>
</dbReference>
<evidence type="ECO:0000313" key="5">
    <source>
        <dbReference type="EMBL" id="QAV17259.1"/>
    </source>
</evidence>
<dbReference type="GeneID" id="95374389"/>
<dbReference type="Proteomes" id="UP000288943">
    <property type="component" value="Chromosome"/>
</dbReference>
<evidence type="ECO:0000313" key="7">
    <source>
        <dbReference type="Proteomes" id="UP001527202"/>
    </source>
</evidence>
<dbReference type="KEGG" id="pchi:PC41400_06105"/>